<proteinExistence type="predicted"/>
<name>A0A645AK41_9ZZZZ</name>
<comment type="caution">
    <text evidence="1">The sequence shown here is derived from an EMBL/GenBank/DDBJ whole genome shotgun (WGS) entry which is preliminary data.</text>
</comment>
<dbReference type="EMBL" id="VSSQ01013318">
    <property type="protein sequence ID" value="MPM51233.1"/>
    <property type="molecule type" value="Genomic_DNA"/>
</dbReference>
<protein>
    <submittedName>
        <fullName evidence="1">Uncharacterized protein</fullName>
    </submittedName>
</protein>
<gene>
    <name evidence="1" type="ORF">SDC9_97981</name>
</gene>
<dbReference type="AlphaFoldDB" id="A0A645AK41"/>
<evidence type="ECO:0000313" key="1">
    <source>
        <dbReference type="EMBL" id="MPM51233.1"/>
    </source>
</evidence>
<accession>A0A645AK41</accession>
<reference evidence="1" key="1">
    <citation type="submission" date="2019-08" db="EMBL/GenBank/DDBJ databases">
        <authorList>
            <person name="Kucharzyk K."/>
            <person name="Murdoch R.W."/>
            <person name="Higgins S."/>
            <person name="Loffler F."/>
        </authorList>
    </citation>
    <scope>NUCLEOTIDE SEQUENCE</scope>
</reference>
<sequence>MTCCKSKLFIGLRRGSTFTRDASEAALSSAPYQPASKWMYCKCLFAAKSTSSFAPFVESVVSRMTLPGLIQLVFFISQGSLRFKIRSLFCNNCVAFSAIIITCHGVANGVVNSSFSYMEQTTVFGFVGCRANFVRQ</sequence>
<organism evidence="1">
    <name type="scientific">bioreactor metagenome</name>
    <dbReference type="NCBI Taxonomy" id="1076179"/>
    <lineage>
        <taxon>unclassified sequences</taxon>
        <taxon>metagenomes</taxon>
        <taxon>ecological metagenomes</taxon>
    </lineage>
</organism>